<keyword evidence="3" id="KW-1185">Reference proteome</keyword>
<feature type="region of interest" description="Disordered" evidence="1">
    <location>
        <begin position="425"/>
        <end position="465"/>
    </location>
</feature>
<reference evidence="3" key="2">
    <citation type="journal article" date="2016" name="Sci. Rep.">
        <title>Dictyocaulus viviparus genome, variome and transcriptome elucidate lungworm biology and support future intervention.</title>
        <authorList>
            <person name="McNulty S.N."/>
            <person name="Strube C."/>
            <person name="Rosa B.A."/>
            <person name="Martin J.C."/>
            <person name="Tyagi R."/>
            <person name="Choi Y.J."/>
            <person name="Wang Q."/>
            <person name="Hallsworth Pepin K."/>
            <person name="Zhang X."/>
            <person name="Ozersky P."/>
            <person name="Wilson R.K."/>
            <person name="Sternberg P.W."/>
            <person name="Gasser R.B."/>
            <person name="Mitreva M."/>
        </authorList>
    </citation>
    <scope>NUCLEOTIDE SEQUENCE [LARGE SCALE GENOMIC DNA]</scope>
    <source>
        <strain evidence="3">HannoverDv2000</strain>
    </source>
</reference>
<feature type="compositionally biased region" description="Polar residues" evidence="1">
    <location>
        <begin position="94"/>
        <end position="111"/>
    </location>
</feature>
<dbReference type="AlphaFoldDB" id="A0A0D8YA81"/>
<proteinExistence type="predicted"/>
<evidence type="ECO:0000256" key="1">
    <source>
        <dbReference type="SAM" id="MobiDB-lite"/>
    </source>
</evidence>
<name>A0A0D8YA81_DICVI</name>
<dbReference type="OrthoDB" id="5849815at2759"/>
<reference evidence="2 3" key="1">
    <citation type="submission" date="2013-11" db="EMBL/GenBank/DDBJ databases">
        <title>Draft genome of the bovine lungworm Dictyocaulus viviparus.</title>
        <authorList>
            <person name="Mitreva M."/>
        </authorList>
    </citation>
    <scope>NUCLEOTIDE SEQUENCE [LARGE SCALE GENOMIC DNA]</scope>
    <source>
        <strain evidence="2 3">HannoverDv2000</strain>
    </source>
</reference>
<feature type="region of interest" description="Disordered" evidence="1">
    <location>
        <begin position="613"/>
        <end position="637"/>
    </location>
</feature>
<feature type="region of interest" description="Disordered" evidence="1">
    <location>
        <begin position="237"/>
        <end position="260"/>
    </location>
</feature>
<evidence type="ECO:0000313" key="2">
    <source>
        <dbReference type="EMBL" id="KJH53112.1"/>
    </source>
</evidence>
<accession>A0A0D8YA81</accession>
<feature type="region of interest" description="Disordered" evidence="1">
    <location>
        <begin position="83"/>
        <end position="111"/>
    </location>
</feature>
<dbReference type="Proteomes" id="UP000053766">
    <property type="component" value="Unassembled WGS sequence"/>
</dbReference>
<gene>
    <name evidence="2" type="ORF">DICVIV_00610</name>
</gene>
<sequence length="637" mass="71935">MGLKPHFRVLAHTVMEHEKFQFTDANMLLKKQDSSMYPICSPHIVHKTGQTSSVKLNGLSNKDPVSSMYERSNEAQEPLHVHVNGFGKPPEGLPSSSISAPSLHYSPSSITSNDGSSPAVCTFDSVKKQACSALSSPSCGGKIQSTIQNVTGVAGASGPLVPPNVSRREVEVTRRKTVVDKIIKGKEGNAFKFFVSGFESQTPTQLAVAARRLKATAEDKMPRHMLTRIYGEDETKNIKKRPAQSQLTRPSRYVPNQEYDDSTDLSDIEIKEKVDSVALKWSQVKAVVSAEMAKNAVEIENAVRHIEDLDGFLCADDQEPSCSSHVTTSCARIRPLEMRYTQNRRARYTFHLRSDNYQLRGTPHSSSGACLLDLKHVNCPPLRYMEAFARLISTAPAFSIRSRVDVPIWLNKDFISEERRRCTTMQIDDTDDGDRVQSVSKSKKMRIVERSSVSSTATSSLEESDDERKDKSFTICGYSEKRRHEIRRARNRKKQRRRTRRLLGVESDSESDESLDSFFRVKLEMPKYSDIEVPTWRKLPQDQFVELTQHEIGSDCCDETRLETRVAKRHLRLAKEERLYFEGKRHEMPTIESDDGSDVDGVELAPLLGNTLSDAERAQYDRSGQFQSGREPLQRPR</sequence>
<feature type="region of interest" description="Disordered" evidence="1">
    <location>
        <begin position="487"/>
        <end position="506"/>
    </location>
</feature>
<organism evidence="2 3">
    <name type="scientific">Dictyocaulus viviparus</name>
    <name type="common">Bovine lungworm</name>
    <dbReference type="NCBI Taxonomy" id="29172"/>
    <lineage>
        <taxon>Eukaryota</taxon>
        <taxon>Metazoa</taxon>
        <taxon>Ecdysozoa</taxon>
        <taxon>Nematoda</taxon>
        <taxon>Chromadorea</taxon>
        <taxon>Rhabditida</taxon>
        <taxon>Rhabditina</taxon>
        <taxon>Rhabditomorpha</taxon>
        <taxon>Strongyloidea</taxon>
        <taxon>Metastrongylidae</taxon>
        <taxon>Dictyocaulus</taxon>
    </lineage>
</organism>
<protein>
    <recommendedName>
        <fullName evidence="4">PEHE domain-containing protein</fullName>
    </recommendedName>
</protein>
<feature type="compositionally biased region" description="Basic residues" evidence="1">
    <location>
        <begin position="487"/>
        <end position="501"/>
    </location>
</feature>
<dbReference type="EMBL" id="KN716155">
    <property type="protein sequence ID" value="KJH53112.1"/>
    <property type="molecule type" value="Genomic_DNA"/>
</dbReference>
<evidence type="ECO:0000313" key="3">
    <source>
        <dbReference type="Proteomes" id="UP000053766"/>
    </source>
</evidence>
<evidence type="ECO:0008006" key="4">
    <source>
        <dbReference type="Google" id="ProtNLM"/>
    </source>
</evidence>
<feature type="compositionally biased region" description="Low complexity" evidence="1">
    <location>
        <begin position="450"/>
        <end position="461"/>
    </location>
</feature>